<keyword evidence="10" id="KW-0175">Coiled coil</keyword>
<feature type="coiled-coil region" evidence="10">
    <location>
        <begin position="338"/>
        <end position="372"/>
    </location>
</feature>
<dbReference type="Proteomes" id="UP001149140">
    <property type="component" value="Unassembled WGS sequence"/>
</dbReference>
<evidence type="ECO:0000259" key="11">
    <source>
        <dbReference type="Pfam" id="PF02463"/>
    </source>
</evidence>
<dbReference type="Gene3D" id="3.40.50.300">
    <property type="entry name" value="P-loop containing nucleotide triphosphate hydrolases"/>
    <property type="match status" value="2"/>
</dbReference>
<dbReference type="InterPro" id="IPR027417">
    <property type="entry name" value="P-loop_NTPase"/>
</dbReference>
<evidence type="ECO:0000256" key="4">
    <source>
        <dbReference type="ARBA" id="ARBA00022741"/>
    </source>
</evidence>
<comment type="similarity">
    <text evidence="2 9">Belongs to the RecN family.</text>
</comment>
<dbReference type="InterPro" id="IPR003395">
    <property type="entry name" value="RecF/RecN/SMC_N"/>
</dbReference>
<dbReference type="PANTHER" id="PTHR11059">
    <property type="entry name" value="DNA REPAIR PROTEIN RECN"/>
    <property type="match status" value="1"/>
</dbReference>
<evidence type="ECO:0000256" key="1">
    <source>
        <dbReference type="ARBA" id="ARBA00003618"/>
    </source>
</evidence>
<accession>A0A9X3N7V2</accession>
<dbReference type="GO" id="GO:0006310">
    <property type="term" value="P:DNA recombination"/>
    <property type="evidence" value="ECO:0007669"/>
    <property type="project" value="InterPro"/>
</dbReference>
<evidence type="ECO:0000256" key="7">
    <source>
        <dbReference type="ARBA" id="ARBA00023204"/>
    </source>
</evidence>
<gene>
    <name evidence="12" type="primary">recN</name>
    <name evidence="12" type="ORF">OM076_39805</name>
</gene>
<dbReference type="CDD" id="cd03241">
    <property type="entry name" value="ABC_RecN"/>
    <property type="match status" value="1"/>
</dbReference>
<evidence type="ECO:0000256" key="2">
    <source>
        <dbReference type="ARBA" id="ARBA00009441"/>
    </source>
</evidence>
<comment type="function">
    <text evidence="1 9">May be involved in recombinational repair of damaged DNA.</text>
</comment>
<evidence type="ECO:0000256" key="6">
    <source>
        <dbReference type="ARBA" id="ARBA00022840"/>
    </source>
</evidence>
<keyword evidence="7 9" id="KW-0234">DNA repair</keyword>
<reference evidence="12" key="1">
    <citation type="submission" date="2022-10" db="EMBL/GenBank/DDBJ databases">
        <title>The WGS of Solirubrobacter ginsenosidimutans DSM 21036.</title>
        <authorList>
            <person name="Jiang Z."/>
        </authorList>
    </citation>
    <scope>NUCLEOTIDE SEQUENCE</scope>
    <source>
        <strain evidence="12">DSM 21036</strain>
    </source>
</reference>
<dbReference type="GO" id="GO:0005524">
    <property type="term" value="F:ATP binding"/>
    <property type="evidence" value="ECO:0007669"/>
    <property type="project" value="UniProtKB-KW"/>
</dbReference>
<dbReference type="AlphaFoldDB" id="A0A9X3N7V2"/>
<evidence type="ECO:0000256" key="3">
    <source>
        <dbReference type="ARBA" id="ARBA00021315"/>
    </source>
</evidence>
<proteinExistence type="inferred from homology"/>
<evidence type="ECO:0000256" key="10">
    <source>
        <dbReference type="SAM" id="Coils"/>
    </source>
</evidence>
<keyword evidence="6" id="KW-0067">ATP-binding</keyword>
<evidence type="ECO:0000256" key="5">
    <source>
        <dbReference type="ARBA" id="ARBA00022763"/>
    </source>
</evidence>
<dbReference type="NCBIfam" id="TIGR00634">
    <property type="entry name" value="recN"/>
    <property type="match status" value="1"/>
</dbReference>
<keyword evidence="13" id="KW-1185">Reference proteome</keyword>
<keyword evidence="4" id="KW-0547">Nucleotide-binding</keyword>
<organism evidence="12 13">
    <name type="scientific">Solirubrobacter ginsenosidimutans</name>
    <dbReference type="NCBI Taxonomy" id="490573"/>
    <lineage>
        <taxon>Bacteria</taxon>
        <taxon>Bacillati</taxon>
        <taxon>Actinomycetota</taxon>
        <taxon>Thermoleophilia</taxon>
        <taxon>Solirubrobacterales</taxon>
        <taxon>Solirubrobacteraceae</taxon>
        <taxon>Solirubrobacter</taxon>
    </lineage>
</organism>
<evidence type="ECO:0000313" key="13">
    <source>
        <dbReference type="Proteomes" id="UP001149140"/>
    </source>
</evidence>
<evidence type="ECO:0000256" key="9">
    <source>
        <dbReference type="PIRNR" id="PIRNR003128"/>
    </source>
</evidence>
<evidence type="ECO:0000313" key="12">
    <source>
        <dbReference type="EMBL" id="MDA0166478.1"/>
    </source>
</evidence>
<dbReference type="RefSeq" id="WP_270045736.1">
    <property type="nucleotide sequence ID" value="NZ_JAPDOD010000066.1"/>
</dbReference>
<keyword evidence="5 9" id="KW-0227">DNA damage</keyword>
<dbReference type="Pfam" id="PF02463">
    <property type="entry name" value="SMC_N"/>
    <property type="match status" value="1"/>
</dbReference>
<comment type="caution">
    <text evidence="12">The sequence shown here is derived from an EMBL/GenBank/DDBJ whole genome shotgun (WGS) entry which is preliminary data.</text>
</comment>
<dbReference type="GO" id="GO:0043590">
    <property type="term" value="C:bacterial nucleoid"/>
    <property type="evidence" value="ECO:0007669"/>
    <property type="project" value="TreeGrafter"/>
</dbReference>
<dbReference type="GO" id="GO:0009432">
    <property type="term" value="P:SOS response"/>
    <property type="evidence" value="ECO:0007669"/>
    <property type="project" value="TreeGrafter"/>
</dbReference>
<dbReference type="GO" id="GO:0006281">
    <property type="term" value="P:DNA repair"/>
    <property type="evidence" value="ECO:0007669"/>
    <property type="project" value="UniProtKB-KW"/>
</dbReference>
<evidence type="ECO:0000256" key="8">
    <source>
        <dbReference type="ARBA" id="ARBA00033408"/>
    </source>
</evidence>
<sequence>MLHELRVENLLLIERAELCLGPGLNVLTGETGAGKTVLAHALDLLLGGKPRSGIVRPGAAEAYVEGVFSLPDEVREALGERLAEDAEELVLARRVSAEGRTRAYLGGRSATAADLRDAGTALLSFYGQHEHRKLMLASSQLEILDGFAGPPQAARREAFREAYQRERGLFARLNELRERAGARDRELDLLEWELQEIDRADPSEEEEAALEAERGRLRHVEALRSAAGAGVGALAGGEEDGGGASLALAAAAHTLEAAGGVDGELDALAARVRALSLEAEDLVHELHRYAEGIDAAPGRLDEVEERLALLDRLKRKHGGTIAAVLEHAAACRARHAELVGVEEAIEEAERALEVARAELADRARQLRKAREKAGVALAKAVVERLGALAMDGAEFTAALAPREEFGPTGGDEIEFLIAPNPGVPAGPLRETASGGELSRVMLALMGAAAEAGPGTLVFDEVDAGIGGQTARAVGEQLRTLAAGRQVICITHLPQIASLADRHFTIVKDTSGETARTTVTELRKGDVVGELVRMLGADREDAAARRHAKELLKAA</sequence>
<dbReference type="InterPro" id="IPR004604">
    <property type="entry name" value="DNA_recomb/repair_RecN"/>
</dbReference>
<dbReference type="PIRSF" id="PIRSF003128">
    <property type="entry name" value="RecN"/>
    <property type="match status" value="1"/>
</dbReference>
<dbReference type="EMBL" id="JAPDOD010000066">
    <property type="protein sequence ID" value="MDA0166478.1"/>
    <property type="molecule type" value="Genomic_DNA"/>
</dbReference>
<dbReference type="SUPFAM" id="SSF52540">
    <property type="entry name" value="P-loop containing nucleoside triphosphate hydrolases"/>
    <property type="match status" value="1"/>
</dbReference>
<feature type="domain" description="RecF/RecN/SMC N-terminal" evidence="11">
    <location>
        <begin position="2"/>
        <end position="511"/>
    </location>
</feature>
<protein>
    <recommendedName>
        <fullName evidence="3 9">DNA repair protein RecN</fullName>
    </recommendedName>
    <alternativeName>
        <fullName evidence="8 9">Recombination protein N</fullName>
    </alternativeName>
</protein>
<dbReference type="PANTHER" id="PTHR11059:SF0">
    <property type="entry name" value="DNA REPAIR PROTEIN RECN"/>
    <property type="match status" value="1"/>
</dbReference>
<name>A0A9X3N7V2_9ACTN</name>